<dbReference type="EMBL" id="JAKGTH010000008">
    <property type="protein sequence ID" value="MCF4101728.1"/>
    <property type="molecule type" value="Genomic_DNA"/>
</dbReference>
<dbReference type="SUPFAM" id="SSF49464">
    <property type="entry name" value="Carboxypeptidase regulatory domain-like"/>
    <property type="match status" value="1"/>
</dbReference>
<evidence type="ECO:0000313" key="1">
    <source>
        <dbReference type="EMBL" id="MCF4101728.1"/>
    </source>
</evidence>
<name>A0ABS9EFZ9_9FLAO</name>
<dbReference type="Pfam" id="PF13715">
    <property type="entry name" value="CarbopepD_reg_2"/>
    <property type="match status" value="1"/>
</dbReference>
<dbReference type="Gene3D" id="2.60.40.1120">
    <property type="entry name" value="Carboxypeptidase-like, regulatory domain"/>
    <property type="match status" value="1"/>
</dbReference>
<protein>
    <submittedName>
        <fullName evidence="1">Carboxypeptidase-like regulatory domain-containing protein</fullName>
    </submittedName>
</protein>
<dbReference type="InterPro" id="IPR008969">
    <property type="entry name" value="CarboxyPept-like_regulatory"/>
</dbReference>
<dbReference type="RefSeq" id="WP_236133877.1">
    <property type="nucleotide sequence ID" value="NZ_JAKGTH010000008.1"/>
</dbReference>
<sequence length="432" mass="49853">MKTTYIQPIRQMSLYIILSILCVSASWAHELKNASFSEFLISEFIEFNGRVVDSQTGNGIASAHISIYGSNISTVTNSDGYFSLKVPDDMLKANVTISFLGYKSKTISLSSFSTENNRIELEESVEELSEVNIFKGGNARGLVKTMLDNRDSNYLNEPTHMKAFYRETIRRGRRNVSLSEAVVDIYKQAYSTKKKDDIALFKARKSTDYKRLDTLALKLRGGPFNTLYVDVMKYTEFVFQPNELDRYKFSFDQPTKINNRYIYVIDFSEINHDDPWYYGKLYIDAENSTLVRATYKLNVQNRLAASEMFVKSKPKRAKVYPVDVSYQVDYRESNGKWYYSYGNALLEFVVNWKHKLFNSHFTINSEMVITDWAPISSTVKPSGDFIKPSVIMVDDVSGFRDTDFWGDTNIIEPEKSIQNAIEKIQRQLKRNE</sequence>
<dbReference type="Proteomes" id="UP001179363">
    <property type="component" value="Unassembled WGS sequence"/>
</dbReference>
<evidence type="ECO:0000313" key="2">
    <source>
        <dbReference type="Proteomes" id="UP001179363"/>
    </source>
</evidence>
<accession>A0ABS9EFZ9</accession>
<keyword evidence="2" id="KW-1185">Reference proteome</keyword>
<comment type="caution">
    <text evidence="1">The sequence shown here is derived from an EMBL/GenBank/DDBJ whole genome shotgun (WGS) entry which is preliminary data.</text>
</comment>
<organism evidence="1 2">
    <name type="scientific">Gillisia lutea</name>
    <dbReference type="NCBI Taxonomy" id="2909668"/>
    <lineage>
        <taxon>Bacteria</taxon>
        <taxon>Pseudomonadati</taxon>
        <taxon>Bacteroidota</taxon>
        <taxon>Flavobacteriia</taxon>
        <taxon>Flavobacteriales</taxon>
        <taxon>Flavobacteriaceae</taxon>
        <taxon>Gillisia</taxon>
    </lineage>
</organism>
<proteinExistence type="predicted"/>
<gene>
    <name evidence="1" type="ORF">L1I30_08630</name>
</gene>
<reference evidence="1" key="1">
    <citation type="submission" date="2022-01" db="EMBL/GenBank/DDBJ databases">
        <title>Gillisia lutea sp. nov., isolated from marine plastic residues from the Malvarosa beach (Valencia, Spain).</title>
        <authorList>
            <person name="Vidal-Verdu A."/>
            <person name="Molina-Menor E."/>
            <person name="Satari L."/>
            <person name="Pascual J."/>
            <person name="Pereto J."/>
            <person name="Porcar M."/>
        </authorList>
    </citation>
    <scope>NUCLEOTIDE SEQUENCE</scope>
    <source>
        <strain evidence="1">M10.2A</strain>
    </source>
</reference>